<name>A0AAU7AQX9_9ACTN</name>
<dbReference type="Pfam" id="PF12840">
    <property type="entry name" value="HTH_20"/>
    <property type="match status" value="1"/>
</dbReference>
<reference evidence="2" key="1">
    <citation type="submission" date="2022-12" db="EMBL/GenBank/DDBJ databases">
        <title>Paraconexibacter alkalitolerans sp. nov. and Baekduia alba sp. nov., isolated from soil and emended description of the genera Paraconexibacter (Chun et al., 2020) and Baekduia (An et al., 2020).</title>
        <authorList>
            <person name="Vieira S."/>
            <person name="Huber K.J."/>
            <person name="Geppert A."/>
            <person name="Wolf J."/>
            <person name="Neumann-Schaal M."/>
            <person name="Muesken M."/>
            <person name="Overmann J."/>
        </authorList>
    </citation>
    <scope>NUCLEOTIDE SEQUENCE</scope>
    <source>
        <strain evidence="2">AEG42_29</strain>
    </source>
</reference>
<dbReference type="AlphaFoldDB" id="A0AAU7AQX9"/>
<feature type="region of interest" description="Disordered" evidence="1">
    <location>
        <begin position="51"/>
        <end position="97"/>
    </location>
</feature>
<proteinExistence type="predicted"/>
<organism evidence="2">
    <name type="scientific">Paraconexibacter sp. AEG42_29</name>
    <dbReference type="NCBI Taxonomy" id="2997339"/>
    <lineage>
        <taxon>Bacteria</taxon>
        <taxon>Bacillati</taxon>
        <taxon>Actinomycetota</taxon>
        <taxon>Thermoleophilia</taxon>
        <taxon>Solirubrobacterales</taxon>
        <taxon>Paraconexibacteraceae</taxon>
        <taxon>Paraconexibacter</taxon>
    </lineage>
</organism>
<dbReference type="CDD" id="cd00090">
    <property type="entry name" value="HTH_ARSR"/>
    <property type="match status" value="1"/>
</dbReference>
<gene>
    <name evidence="2" type="ORF">DSM112329_00799</name>
</gene>
<accession>A0AAU7AQX9</accession>
<protein>
    <recommendedName>
        <fullName evidence="3">MarR family transcriptional regulator</fullName>
    </recommendedName>
</protein>
<evidence type="ECO:0008006" key="3">
    <source>
        <dbReference type="Google" id="ProtNLM"/>
    </source>
</evidence>
<evidence type="ECO:0000313" key="2">
    <source>
        <dbReference type="EMBL" id="XAY03973.1"/>
    </source>
</evidence>
<dbReference type="KEGG" id="parq:DSM112329_00799"/>
<dbReference type="InterPro" id="IPR036390">
    <property type="entry name" value="WH_DNA-bd_sf"/>
</dbReference>
<dbReference type="InterPro" id="IPR011991">
    <property type="entry name" value="ArsR-like_HTH"/>
</dbReference>
<evidence type="ECO:0000256" key="1">
    <source>
        <dbReference type="SAM" id="MobiDB-lite"/>
    </source>
</evidence>
<dbReference type="Gene3D" id="1.10.10.10">
    <property type="entry name" value="Winged helix-like DNA-binding domain superfamily/Winged helix DNA-binding domain"/>
    <property type="match status" value="1"/>
</dbReference>
<sequence length="160" mass="16400">MSTPNTDTTGPHPTAAKILDALAASPGDTAATIADRTGLGRSTVTKHLSMLERAGQAERTPGGRNGARKQPNTWTPAPAPKPAPKTPADPGTRLRPGELDALVLAHIDAIDGDQSQGPAAVAKAIGRSSGAVANCMARLARAGTLKQTSDKPRRYTAGPR</sequence>
<dbReference type="SUPFAM" id="SSF46785">
    <property type="entry name" value="Winged helix' DNA-binding domain"/>
    <property type="match status" value="1"/>
</dbReference>
<dbReference type="InterPro" id="IPR036388">
    <property type="entry name" value="WH-like_DNA-bd_sf"/>
</dbReference>
<dbReference type="EMBL" id="CP114014">
    <property type="protein sequence ID" value="XAY03973.1"/>
    <property type="molecule type" value="Genomic_DNA"/>
</dbReference>
<dbReference type="RefSeq" id="WP_354700520.1">
    <property type="nucleotide sequence ID" value="NZ_CP114014.1"/>
</dbReference>
<feature type="compositionally biased region" description="Pro residues" evidence="1">
    <location>
        <begin position="77"/>
        <end position="87"/>
    </location>
</feature>